<sequence>MEASRRLSVKLATCLPSETQIRTVSTAQWREWDNKRLLASGMASTGSVDEAFVGSLSGSIGSMHSRETPMQTDQ</sequence>
<keyword evidence="1" id="KW-1185">Reference proteome</keyword>
<protein>
    <submittedName>
        <fullName evidence="2">Uncharacterized protein</fullName>
    </submittedName>
</protein>
<proteinExistence type="predicted"/>
<reference evidence="1" key="1">
    <citation type="journal article" date="2013" name="Genetics">
        <title>The draft genome and transcriptome of Panagrellus redivivus are shaped by the harsh demands of a free-living lifestyle.</title>
        <authorList>
            <person name="Srinivasan J."/>
            <person name="Dillman A.R."/>
            <person name="Macchietto M.G."/>
            <person name="Heikkinen L."/>
            <person name="Lakso M."/>
            <person name="Fracchia K.M."/>
            <person name="Antoshechkin I."/>
            <person name="Mortazavi A."/>
            <person name="Wong G."/>
            <person name="Sternberg P.W."/>
        </authorList>
    </citation>
    <scope>NUCLEOTIDE SEQUENCE [LARGE SCALE GENOMIC DNA]</scope>
    <source>
        <strain evidence="1">MT8872</strain>
    </source>
</reference>
<evidence type="ECO:0000313" key="2">
    <source>
        <dbReference type="WBParaSite" id="Pan_g165.t1"/>
    </source>
</evidence>
<dbReference type="WBParaSite" id="Pan_g165.t1">
    <property type="protein sequence ID" value="Pan_g165.t1"/>
    <property type="gene ID" value="Pan_g165"/>
</dbReference>
<dbReference type="Proteomes" id="UP000492821">
    <property type="component" value="Unassembled WGS sequence"/>
</dbReference>
<reference evidence="2" key="2">
    <citation type="submission" date="2020-10" db="UniProtKB">
        <authorList>
            <consortium name="WormBaseParasite"/>
        </authorList>
    </citation>
    <scope>IDENTIFICATION</scope>
</reference>
<name>A0A7E4V4L8_PANRE</name>
<accession>A0A7E4V4L8</accession>
<dbReference type="AlphaFoldDB" id="A0A7E4V4L8"/>
<evidence type="ECO:0000313" key="1">
    <source>
        <dbReference type="Proteomes" id="UP000492821"/>
    </source>
</evidence>
<organism evidence="1 2">
    <name type="scientific">Panagrellus redivivus</name>
    <name type="common">Microworm</name>
    <dbReference type="NCBI Taxonomy" id="6233"/>
    <lineage>
        <taxon>Eukaryota</taxon>
        <taxon>Metazoa</taxon>
        <taxon>Ecdysozoa</taxon>
        <taxon>Nematoda</taxon>
        <taxon>Chromadorea</taxon>
        <taxon>Rhabditida</taxon>
        <taxon>Tylenchina</taxon>
        <taxon>Panagrolaimomorpha</taxon>
        <taxon>Panagrolaimoidea</taxon>
        <taxon>Panagrolaimidae</taxon>
        <taxon>Panagrellus</taxon>
    </lineage>
</organism>